<dbReference type="InterPro" id="IPR001245">
    <property type="entry name" value="Ser-Thr/Tyr_kinase_cat_dom"/>
</dbReference>
<keyword evidence="3" id="KW-1185">Reference proteome</keyword>
<dbReference type="SUPFAM" id="SSF56112">
    <property type="entry name" value="Protein kinase-like (PK-like)"/>
    <property type="match status" value="1"/>
</dbReference>
<dbReference type="SMART" id="SM00220">
    <property type="entry name" value="S_TKc"/>
    <property type="match status" value="1"/>
</dbReference>
<dbReference type="EMBL" id="JNBS01000383">
    <property type="protein sequence ID" value="OQS06029.1"/>
    <property type="molecule type" value="Genomic_DNA"/>
</dbReference>
<dbReference type="OrthoDB" id="28230at2759"/>
<dbReference type="STRING" id="74557.A0A1W0A753"/>
<accession>A0A1W0A753</accession>
<organism evidence="2 3">
    <name type="scientific">Thraustotheca clavata</name>
    <dbReference type="NCBI Taxonomy" id="74557"/>
    <lineage>
        <taxon>Eukaryota</taxon>
        <taxon>Sar</taxon>
        <taxon>Stramenopiles</taxon>
        <taxon>Oomycota</taxon>
        <taxon>Saprolegniomycetes</taxon>
        <taxon>Saprolegniales</taxon>
        <taxon>Achlyaceae</taxon>
        <taxon>Thraustotheca</taxon>
    </lineage>
</organism>
<dbReference type="GO" id="GO:0005524">
    <property type="term" value="F:ATP binding"/>
    <property type="evidence" value="ECO:0007669"/>
    <property type="project" value="InterPro"/>
</dbReference>
<comment type="caution">
    <text evidence="2">The sequence shown here is derived from an EMBL/GenBank/DDBJ whole genome shotgun (WGS) entry which is preliminary data.</text>
</comment>
<dbReference type="InterPro" id="IPR011009">
    <property type="entry name" value="Kinase-like_dom_sf"/>
</dbReference>
<dbReference type="Pfam" id="PF00069">
    <property type="entry name" value="Pkinase"/>
    <property type="match status" value="1"/>
</dbReference>
<evidence type="ECO:0000313" key="3">
    <source>
        <dbReference type="Proteomes" id="UP000243217"/>
    </source>
</evidence>
<reference evidence="2 3" key="1">
    <citation type="journal article" date="2014" name="Genome Biol. Evol.">
        <title>The secreted proteins of Achlya hypogyna and Thraustotheca clavata identify the ancestral oomycete secretome and reveal gene acquisitions by horizontal gene transfer.</title>
        <authorList>
            <person name="Misner I."/>
            <person name="Blouin N."/>
            <person name="Leonard G."/>
            <person name="Richards T.A."/>
            <person name="Lane C.E."/>
        </authorList>
    </citation>
    <scope>NUCLEOTIDE SEQUENCE [LARGE SCALE GENOMIC DNA]</scope>
    <source>
        <strain evidence="2 3">ATCC 34112</strain>
    </source>
</reference>
<dbReference type="AlphaFoldDB" id="A0A1W0A753"/>
<keyword evidence="2" id="KW-0808">Transferase</keyword>
<dbReference type="InterPro" id="IPR008271">
    <property type="entry name" value="Ser/Thr_kinase_AS"/>
</dbReference>
<evidence type="ECO:0000313" key="2">
    <source>
        <dbReference type="EMBL" id="OQS06029.1"/>
    </source>
</evidence>
<dbReference type="InterPro" id="IPR051681">
    <property type="entry name" value="Ser/Thr_Kinases-Pseudokinases"/>
</dbReference>
<keyword evidence="2" id="KW-0418">Kinase</keyword>
<dbReference type="PRINTS" id="PR00109">
    <property type="entry name" value="TYRKINASE"/>
</dbReference>
<evidence type="ECO:0000259" key="1">
    <source>
        <dbReference type="PROSITE" id="PS50011"/>
    </source>
</evidence>
<dbReference type="GO" id="GO:0004674">
    <property type="term" value="F:protein serine/threonine kinase activity"/>
    <property type="evidence" value="ECO:0007669"/>
    <property type="project" value="TreeGrafter"/>
</dbReference>
<feature type="domain" description="Protein kinase" evidence="1">
    <location>
        <begin position="1"/>
        <end position="217"/>
    </location>
</feature>
<dbReference type="Gene3D" id="1.10.510.10">
    <property type="entry name" value="Transferase(Phosphotransferase) domain 1"/>
    <property type="match status" value="1"/>
</dbReference>
<proteinExistence type="predicted"/>
<sequence>MKRCRSPYIVDIVAASNEESDEQKLVLEYMDCGDLRSYLDAKQNGEKTKMELTSLEVAWVVANALLDLHYNNLLHRDLKSHNILLSRDYYIKVSDLGISREYSTNMTHEMGTWYWMAPETIGDDQSYDYACDIYSFGIILSELDSLHEPYHDLKLNPFNILNGVKNGTLRPIFSKGCEDWLRELAEKCLAQNPHSRPTAIQIVDILRKIIEKSHSSISTKNLSHQLTSISCQWCMTSNPIVSKTCINCSNSLPDATEKLSIMLKRIAFAKERGLKLDMTILCLLCNQHHSIEMNECDICHEHLGMTDEMKLMALEFRLNNMSE</sequence>
<name>A0A1W0A753_9STRA</name>
<dbReference type="PROSITE" id="PS00108">
    <property type="entry name" value="PROTEIN_KINASE_ST"/>
    <property type="match status" value="1"/>
</dbReference>
<dbReference type="Proteomes" id="UP000243217">
    <property type="component" value="Unassembled WGS sequence"/>
</dbReference>
<gene>
    <name evidence="2" type="ORF">THRCLA_20463</name>
</gene>
<dbReference type="PANTHER" id="PTHR44329:SF214">
    <property type="entry name" value="PROTEIN KINASE DOMAIN-CONTAINING PROTEIN"/>
    <property type="match status" value="1"/>
</dbReference>
<protein>
    <submittedName>
        <fullName evidence="2">Kinase</fullName>
    </submittedName>
</protein>
<dbReference type="PANTHER" id="PTHR44329">
    <property type="entry name" value="SERINE/THREONINE-PROTEIN KINASE TNNI3K-RELATED"/>
    <property type="match status" value="1"/>
</dbReference>
<dbReference type="InterPro" id="IPR000719">
    <property type="entry name" value="Prot_kinase_dom"/>
</dbReference>
<dbReference type="PROSITE" id="PS50011">
    <property type="entry name" value="PROTEIN_KINASE_DOM"/>
    <property type="match status" value="1"/>
</dbReference>